<proteinExistence type="predicted"/>
<organism evidence="1 2">
    <name type="scientific">Candidatus Scatousia excrementigallinarum</name>
    <dbReference type="NCBI Taxonomy" id="2840935"/>
    <lineage>
        <taxon>Bacteria</taxon>
        <taxon>Candidatus Scatousia</taxon>
    </lineage>
</organism>
<sequence length="266" mass="31326">MINNVNLYSVQPHYFRLDNRKQAESQTYTPVQTSLYKTKGLNVSFGSLIKGQDFIEEECIRMLRKVRENRYRKFAEDDIKEIITELHSAPKPSEKQNILQEVLEVENEDNGSKPDKKMIKQLVHLIAGRPEAERFAILEFAENELKYTTEPLTAFNNIPRKKQDKLVKILNKINNINEPGLFKSDKARIETIDSLYDLFRVPVYAEEDLRHVSQTQADTYKLEQLHLLRDDVKFFQKDKYYSDDKTKSKVTSTAYQIYNYFLENVI</sequence>
<name>A0A9D1EZS9_9BACT</name>
<evidence type="ECO:0000313" key="2">
    <source>
        <dbReference type="Proteomes" id="UP000823928"/>
    </source>
</evidence>
<reference evidence="1" key="2">
    <citation type="journal article" date="2021" name="PeerJ">
        <title>Extensive microbial diversity within the chicken gut microbiome revealed by metagenomics and culture.</title>
        <authorList>
            <person name="Gilroy R."/>
            <person name="Ravi A."/>
            <person name="Getino M."/>
            <person name="Pursley I."/>
            <person name="Horton D.L."/>
            <person name="Alikhan N.F."/>
            <person name="Baker D."/>
            <person name="Gharbi K."/>
            <person name="Hall N."/>
            <person name="Watson M."/>
            <person name="Adriaenssens E.M."/>
            <person name="Foster-Nyarko E."/>
            <person name="Jarju S."/>
            <person name="Secka A."/>
            <person name="Antonio M."/>
            <person name="Oren A."/>
            <person name="Chaudhuri R.R."/>
            <person name="La Ragione R."/>
            <person name="Hildebrand F."/>
            <person name="Pallen M.J."/>
        </authorList>
    </citation>
    <scope>NUCLEOTIDE SEQUENCE</scope>
    <source>
        <strain evidence="1">6276</strain>
    </source>
</reference>
<reference evidence="1" key="1">
    <citation type="submission" date="2020-10" db="EMBL/GenBank/DDBJ databases">
        <authorList>
            <person name="Gilroy R."/>
        </authorList>
    </citation>
    <scope>NUCLEOTIDE SEQUENCE</scope>
    <source>
        <strain evidence="1">6276</strain>
    </source>
</reference>
<accession>A0A9D1EZS9</accession>
<evidence type="ECO:0000313" key="1">
    <source>
        <dbReference type="EMBL" id="HIS36462.1"/>
    </source>
</evidence>
<protein>
    <submittedName>
        <fullName evidence="1">Uncharacterized protein</fullName>
    </submittedName>
</protein>
<dbReference type="EMBL" id="DVIU01000147">
    <property type="protein sequence ID" value="HIS36462.1"/>
    <property type="molecule type" value="Genomic_DNA"/>
</dbReference>
<dbReference type="Proteomes" id="UP000823928">
    <property type="component" value="Unassembled WGS sequence"/>
</dbReference>
<dbReference type="AlphaFoldDB" id="A0A9D1EZS9"/>
<gene>
    <name evidence="1" type="ORF">IAC10_07515</name>
</gene>
<comment type="caution">
    <text evidence="1">The sequence shown here is derived from an EMBL/GenBank/DDBJ whole genome shotgun (WGS) entry which is preliminary data.</text>
</comment>